<evidence type="ECO:0000313" key="2">
    <source>
        <dbReference type="Proteomes" id="UP001225605"/>
    </source>
</evidence>
<evidence type="ECO:0000313" key="1">
    <source>
        <dbReference type="EMBL" id="MDQ2587347.1"/>
    </source>
</evidence>
<organism evidence="1 2">
    <name type="scientific">Saccharothrix yanglingensis</name>
    <dbReference type="NCBI Taxonomy" id="659496"/>
    <lineage>
        <taxon>Bacteria</taxon>
        <taxon>Bacillati</taxon>
        <taxon>Actinomycetota</taxon>
        <taxon>Actinomycetes</taxon>
        <taxon>Pseudonocardiales</taxon>
        <taxon>Pseudonocardiaceae</taxon>
        <taxon>Saccharothrix</taxon>
    </lineage>
</organism>
<gene>
    <name evidence="1" type="ORF">CKY47_25845</name>
</gene>
<reference evidence="1 2" key="1">
    <citation type="submission" date="2017-06" db="EMBL/GenBank/DDBJ databases">
        <title>Cultured bacterium strain Saccharothrix yanglingensis Hhs.015.</title>
        <authorList>
            <person name="Xia Y."/>
        </authorList>
    </citation>
    <scope>NUCLEOTIDE SEQUENCE [LARGE SCALE GENOMIC DNA]</scope>
    <source>
        <strain evidence="1 2">Hhs.015</strain>
    </source>
</reference>
<comment type="caution">
    <text evidence="1">The sequence shown here is derived from an EMBL/GenBank/DDBJ whole genome shotgun (WGS) entry which is preliminary data.</text>
</comment>
<name>A0ABU0X5D6_9PSEU</name>
<keyword evidence="2" id="KW-1185">Reference proteome</keyword>
<dbReference type="EMBL" id="NSDM01000012">
    <property type="protein sequence ID" value="MDQ2587347.1"/>
    <property type="molecule type" value="Genomic_DNA"/>
</dbReference>
<sequence length="363" mass="40684">MVVPGDPSSLARRLKALRKAEWPEVGITQSELATAFSAEKPTSVPLLSSWESSSKPKVPPLSRLAAYATFFATRRSVATRPYRLLPPHELTEDELARREELLEELTDLHESTGRGGARPDGAGGERGFWYFDDRYDITIVVAQLPEEMRARMPYSDPTQPDYVELYTYADLDALIELYGHIRAVNPNSQVNFRTASSLTHDDYTTHLVLLGGVDWNLATRELLDRLDMPIAQVGRHDESDAGGFLVREPDGGERLFAPKLGGGAGREELQEDVAHFYRGVNPLNARRTVTICNGMYGRGTLGVVRTLTDTRFRDRNTAYLVERFGDSDSYSILTRVFVVNGQVVTPDWTQSAFRLFEWPEGRG</sequence>
<dbReference type="RefSeq" id="WP_306748857.1">
    <property type="nucleotide sequence ID" value="NZ_NSDM01000012.1"/>
</dbReference>
<dbReference type="Proteomes" id="UP001225605">
    <property type="component" value="Unassembled WGS sequence"/>
</dbReference>
<protein>
    <recommendedName>
        <fullName evidence="3">HTH cro/C1-type domain-containing protein</fullName>
    </recommendedName>
</protein>
<evidence type="ECO:0008006" key="3">
    <source>
        <dbReference type="Google" id="ProtNLM"/>
    </source>
</evidence>
<accession>A0ABU0X5D6</accession>
<proteinExistence type="predicted"/>